<feature type="binding site" evidence="8">
    <location>
        <position position="5"/>
    </location>
    <ligand>
        <name>Mg(2+)</name>
        <dbReference type="ChEBI" id="CHEBI:18420"/>
    </ligand>
</feature>
<protein>
    <recommendedName>
        <fullName evidence="8">Ribonuclease VapC</fullName>
        <shortName evidence="8">RNase VapC</shortName>
        <ecNumber evidence="8">3.1.-.-</ecNumber>
    </recommendedName>
    <alternativeName>
        <fullName evidence="8">Toxin VapC</fullName>
    </alternativeName>
</protein>
<dbReference type="PANTHER" id="PTHR33653:SF1">
    <property type="entry name" value="RIBONUCLEASE VAPC2"/>
    <property type="match status" value="1"/>
</dbReference>
<dbReference type="InterPro" id="IPR022907">
    <property type="entry name" value="VapC_family"/>
</dbReference>
<evidence type="ECO:0000256" key="1">
    <source>
        <dbReference type="ARBA" id="ARBA00001946"/>
    </source>
</evidence>
<dbReference type="InterPro" id="IPR050556">
    <property type="entry name" value="Type_II_TA_system_RNase"/>
</dbReference>
<dbReference type="OrthoDB" id="5458135at2"/>
<name>A0A0P0Z1I8_9HYPH</name>
<evidence type="ECO:0000256" key="2">
    <source>
        <dbReference type="ARBA" id="ARBA00022649"/>
    </source>
</evidence>
<reference evidence="10" key="1">
    <citation type="journal article" date="2015" name="Proc. Natl. Acad. Sci. U.S.A.">
        <title>Bacterial clade with the ribosomal RNA operon on a small plasmid rather than the chromosome.</title>
        <authorList>
            <person name="Anda M."/>
            <person name="Ohtsubo Y."/>
            <person name="Okubo T."/>
            <person name="Sugawara M."/>
            <person name="Nagata Y."/>
            <person name="Tsuda M."/>
            <person name="Minamisawa K."/>
            <person name="Mitsui H."/>
        </authorList>
    </citation>
    <scope>NUCLEOTIDE SEQUENCE</scope>
    <source>
        <strain evidence="10">JCM 14755</strain>
    </source>
</reference>
<comment type="cofactor">
    <cofactor evidence="1 8">
        <name>Mg(2+)</name>
        <dbReference type="ChEBI" id="CHEBI:18420"/>
    </cofactor>
</comment>
<evidence type="ECO:0000256" key="8">
    <source>
        <dbReference type="HAMAP-Rule" id="MF_00265"/>
    </source>
</evidence>
<keyword evidence="4 8" id="KW-0479">Metal-binding</keyword>
<keyword evidence="5 8" id="KW-0378">Hydrolase</keyword>
<dbReference type="InterPro" id="IPR002716">
    <property type="entry name" value="PIN_dom"/>
</dbReference>
<dbReference type="GO" id="GO:0016787">
    <property type="term" value="F:hydrolase activity"/>
    <property type="evidence" value="ECO:0007669"/>
    <property type="project" value="UniProtKB-KW"/>
</dbReference>
<comment type="function">
    <text evidence="8">Toxic component of a toxin-antitoxin (TA) system. An RNase.</text>
</comment>
<evidence type="ECO:0000313" key="10">
    <source>
        <dbReference type="EMBL" id="BAT27819.1"/>
    </source>
</evidence>
<dbReference type="InterPro" id="IPR029060">
    <property type="entry name" value="PIN-like_dom_sf"/>
</dbReference>
<evidence type="ECO:0000256" key="5">
    <source>
        <dbReference type="ARBA" id="ARBA00022801"/>
    </source>
</evidence>
<dbReference type="GO" id="GO:0000287">
    <property type="term" value="F:magnesium ion binding"/>
    <property type="evidence" value="ECO:0007669"/>
    <property type="project" value="UniProtKB-UniRule"/>
</dbReference>
<dbReference type="CDD" id="cd18731">
    <property type="entry name" value="PIN_NgFitB-like"/>
    <property type="match status" value="1"/>
</dbReference>
<dbReference type="Pfam" id="PF01850">
    <property type="entry name" value="PIN"/>
    <property type="match status" value="1"/>
</dbReference>
<accession>A0A0P0Z1I8</accession>
<dbReference type="EMBL" id="LC066376">
    <property type="protein sequence ID" value="BAT27819.1"/>
    <property type="molecule type" value="Genomic_DNA"/>
</dbReference>
<dbReference type="GO" id="GO:0004540">
    <property type="term" value="F:RNA nuclease activity"/>
    <property type="evidence" value="ECO:0007669"/>
    <property type="project" value="InterPro"/>
</dbReference>
<gene>
    <name evidence="8" type="primary">vapC</name>
</gene>
<dbReference type="RefSeq" id="WP_062228583.1">
    <property type="nucleotide sequence ID" value="NZ_BBWR01000013.1"/>
</dbReference>
<evidence type="ECO:0000259" key="9">
    <source>
        <dbReference type="Pfam" id="PF01850"/>
    </source>
</evidence>
<dbReference type="PANTHER" id="PTHR33653">
    <property type="entry name" value="RIBONUCLEASE VAPC2"/>
    <property type="match status" value="1"/>
</dbReference>
<evidence type="ECO:0000256" key="6">
    <source>
        <dbReference type="ARBA" id="ARBA00022842"/>
    </source>
</evidence>
<evidence type="ECO:0000256" key="3">
    <source>
        <dbReference type="ARBA" id="ARBA00022722"/>
    </source>
</evidence>
<proteinExistence type="inferred from homology"/>
<dbReference type="GO" id="GO:0090729">
    <property type="term" value="F:toxin activity"/>
    <property type="evidence" value="ECO:0007669"/>
    <property type="project" value="UniProtKB-KW"/>
</dbReference>
<dbReference type="AlphaFoldDB" id="A0A0P0Z1I8"/>
<keyword evidence="8" id="KW-0800">Toxin</keyword>
<evidence type="ECO:0000256" key="4">
    <source>
        <dbReference type="ARBA" id="ARBA00022723"/>
    </source>
</evidence>
<dbReference type="HAMAP" id="MF_00265">
    <property type="entry name" value="VapC_Nob1"/>
    <property type="match status" value="1"/>
</dbReference>
<dbReference type="SUPFAM" id="SSF88723">
    <property type="entry name" value="PIN domain-like"/>
    <property type="match status" value="1"/>
</dbReference>
<evidence type="ECO:0000256" key="7">
    <source>
        <dbReference type="ARBA" id="ARBA00038093"/>
    </source>
</evidence>
<organism evidence="10">
    <name type="scientific">Aureimonas frigidaquae</name>
    <dbReference type="NCBI Taxonomy" id="424757"/>
    <lineage>
        <taxon>Bacteria</taxon>
        <taxon>Pseudomonadati</taxon>
        <taxon>Pseudomonadota</taxon>
        <taxon>Alphaproteobacteria</taxon>
        <taxon>Hyphomicrobiales</taxon>
        <taxon>Aurantimonadaceae</taxon>
        <taxon>Aureimonas</taxon>
    </lineage>
</organism>
<dbReference type="EC" id="3.1.-.-" evidence="8"/>
<keyword evidence="6 8" id="KW-0460">Magnesium</keyword>
<dbReference type="Gene3D" id="3.40.50.1010">
    <property type="entry name" value="5'-nuclease"/>
    <property type="match status" value="1"/>
</dbReference>
<keyword evidence="3 8" id="KW-0540">Nuclease</keyword>
<comment type="similarity">
    <text evidence="7 8">Belongs to the PINc/VapC protein family.</text>
</comment>
<keyword evidence="2 8" id="KW-1277">Toxin-antitoxin system</keyword>
<feature type="binding site" evidence="8">
    <location>
        <position position="103"/>
    </location>
    <ligand>
        <name>Mg(2+)</name>
        <dbReference type="ChEBI" id="CHEBI:18420"/>
    </ligand>
</feature>
<feature type="domain" description="PIN" evidence="9">
    <location>
        <begin position="2"/>
        <end position="125"/>
    </location>
</feature>
<sequence length="144" mass="15046">MIVLDTNVVSEAMKPEPAPAVHDWLDEQAAETLYLSSVTVAELMFGIGALPDGQRREKLAAALDGMLDLFDGRILPFDTEAARHYAALAVTARKAGKGLPTPDGYIAAIAAANGFAVATRDTIAFEAAGVPVIDPWAKGHSASA</sequence>